<keyword evidence="3" id="KW-1185">Reference proteome</keyword>
<name>A0ABX3ZHZ2_9BACL</name>
<keyword evidence="1" id="KW-0472">Membrane</keyword>
<sequence>MNKNKFNMAIAIVGCTLILTIGGVLFNQIYKNHQANELIIEKCFENFDKVDEVVIKKDGFWSPVICVKK</sequence>
<evidence type="ECO:0000313" key="2">
    <source>
        <dbReference type="EMBL" id="OUZ39112.1"/>
    </source>
</evidence>
<keyword evidence="1" id="KW-0812">Transmembrane</keyword>
<dbReference type="RefSeq" id="WP_065216023.1">
    <property type="nucleotide sequence ID" value="NZ_JAFBEY010000001.1"/>
</dbReference>
<evidence type="ECO:0000256" key="1">
    <source>
        <dbReference type="SAM" id="Phobius"/>
    </source>
</evidence>
<accession>A0ABX3ZHZ2</accession>
<organism evidence="2 3">
    <name type="scientific">Solibacillus kalamii</name>
    <dbReference type="NCBI Taxonomy" id="1748298"/>
    <lineage>
        <taxon>Bacteria</taxon>
        <taxon>Bacillati</taxon>
        <taxon>Bacillota</taxon>
        <taxon>Bacilli</taxon>
        <taxon>Bacillales</taxon>
        <taxon>Caryophanaceae</taxon>
        <taxon>Solibacillus</taxon>
    </lineage>
</organism>
<dbReference type="Proteomes" id="UP000196594">
    <property type="component" value="Unassembled WGS sequence"/>
</dbReference>
<feature type="transmembrane region" description="Helical" evidence="1">
    <location>
        <begin position="6"/>
        <end position="26"/>
    </location>
</feature>
<comment type="caution">
    <text evidence="2">The sequence shown here is derived from an EMBL/GenBank/DDBJ whole genome shotgun (WGS) entry which is preliminary data.</text>
</comment>
<gene>
    <name evidence="2" type="ORF">CBM15_09620</name>
</gene>
<keyword evidence="1" id="KW-1133">Transmembrane helix</keyword>
<protein>
    <submittedName>
        <fullName evidence="2">Uncharacterized protein</fullName>
    </submittedName>
</protein>
<reference evidence="2 3" key="1">
    <citation type="journal article" date="2017" name="Int. J. Syst. Evol. Microbiol.">
        <title>Solibacillus kalamii sp. nov., isolated from a high-efficiency particulate arrestance filter system used in the International Space Station.</title>
        <authorList>
            <person name="Checinska Sielaff A."/>
            <person name="Kumar R.M."/>
            <person name="Pal D."/>
            <person name="Mayilraj S."/>
            <person name="Venkateswaran K."/>
        </authorList>
    </citation>
    <scope>NUCLEOTIDE SEQUENCE [LARGE SCALE GENOMIC DNA]</scope>
    <source>
        <strain evidence="2 3">ISSFR-015</strain>
    </source>
</reference>
<dbReference type="EMBL" id="NHNT01000005">
    <property type="protein sequence ID" value="OUZ39112.1"/>
    <property type="molecule type" value="Genomic_DNA"/>
</dbReference>
<proteinExistence type="predicted"/>
<evidence type="ECO:0000313" key="3">
    <source>
        <dbReference type="Proteomes" id="UP000196594"/>
    </source>
</evidence>